<organism evidence="13 14">
    <name type="scientific">Popillia japonica</name>
    <name type="common">Japanese beetle</name>
    <dbReference type="NCBI Taxonomy" id="7064"/>
    <lineage>
        <taxon>Eukaryota</taxon>
        <taxon>Metazoa</taxon>
        <taxon>Ecdysozoa</taxon>
        <taxon>Arthropoda</taxon>
        <taxon>Hexapoda</taxon>
        <taxon>Insecta</taxon>
        <taxon>Pterygota</taxon>
        <taxon>Neoptera</taxon>
        <taxon>Endopterygota</taxon>
        <taxon>Coleoptera</taxon>
        <taxon>Polyphaga</taxon>
        <taxon>Scarabaeiformia</taxon>
        <taxon>Scarabaeidae</taxon>
        <taxon>Rutelinae</taxon>
        <taxon>Popillia</taxon>
    </lineage>
</organism>
<evidence type="ECO:0000256" key="4">
    <source>
        <dbReference type="ARBA" id="ARBA00022448"/>
    </source>
</evidence>
<comment type="subcellular location">
    <subcellularLocation>
        <location evidence="2">Mitochondrion intermembrane space</location>
    </subcellularLocation>
</comment>
<comment type="PTM">
    <text evidence="11">Binds 1 heme group per subunit.</text>
</comment>
<keyword evidence="11" id="KW-0496">Mitochondrion</keyword>
<sequence>MKGGNVEKGKQIFMKQCSRCHSVDPKACHGMGPNLHGVVGRQAGSIPGFHFSSAFEKSTLVWDPENLSSYLQNPRKHIPSNNMPYCCLEDPEDRRNIIAFLQAGSK</sequence>
<reference evidence="13 14" key="1">
    <citation type="journal article" date="2024" name="BMC Genomics">
        <title>De novo assembly and annotation of Popillia japonica's genome with initial clues to its potential as an invasive pest.</title>
        <authorList>
            <person name="Cucini C."/>
            <person name="Boschi S."/>
            <person name="Funari R."/>
            <person name="Cardaioli E."/>
            <person name="Iannotti N."/>
            <person name="Marturano G."/>
            <person name="Paoli F."/>
            <person name="Bruttini M."/>
            <person name="Carapelli A."/>
            <person name="Frati F."/>
            <person name="Nardi F."/>
        </authorList>
    </citation>
    <scope>NUCLEOTIDE SEQUENCE [LARGE SCALE GENOMIC DNA]</scope>
    <source>
        <strain evidence="13">DMR45628</strain>
    </source>
</reference>
<evidence type="ECO:0000259" key="12">
    <source>
        <dbReference type="PROSITE" id="PS51007"/>
    </source>
</evidence>
<keyword evidence="5 9" id="KW-0349">Heme</keyword>
<evidence type="ECO:0000256" key="10">
    <source>
        <dbReference type="RuleBase" id="RU004426"/>
    </source>
</evidence>
<dbReference type="Pfam" id="PF00034">
    <property type="entry name" value="Cytochrom_C"/>
    <property type="match status" value="1"/>
</dbReference>
<keyword evidence="11" id="KW-0679">Respiratory chain</keyword>
<comment type="caution">
    <text evidence="13">The sequence shown here is derived from an EMBL/GenBank/DDBJ whole genome shotgun (WGS) entry which is preliminary data.</text>
</comment>
<evidence type="ECO:0000256" key="5">
    <source>
        <dbReference type="ARBA" id="ARBA00022617"/>
    </source>
</evidence>
<dbReference type="AlphaFoldDB" id="A0AAW1L4T8"/>
<dbReference type="InterPro" id="IPR009056">
    <property type="entry name" value="Cyt_c-like_dom"/>
</dbReference>
<dbReference type="InterPro" id="IPR002327">
    <property type="entry name" value="Cyt_c_1A/1B"/>
</dbReference>
<evidence type="ECO:0000256" key="9">
    <source>
        <dbReference type="PROSITE-ProRule" id="PRU00433"/>
    </source>
</evidence>
<dbReference type="Proteomes" id="UP001458880">
    <property type="component" value="Unassembled WGS sequence"/>
</dbReference>
<proteinExistence type="inferred from homology"/>
<evidence type="ECO:0000256" key="1">
    <source>
        <dbReference type="ARBA" id="ARBA00002555"/>
    </source>
</evidence>
<dbReference type="SUPFAM" id="SSF46626">
    <property type="entry name" value="Cytochrome c"/>
    <property type="match status" value="1"/>
</dbReference>
<name>A0AAW1L4T8_POPJA</name>
<dbReference type="Gene3D" id="1.10.760.10">
    <property type="entry name" value="Cytochrome c-like domain"/>
    <property type="match status" value="1"/>
</dbReference>
<evidence type="ECO:0000256" key="6">
    <source>
        <dbReference type="ARBA" id="ARBA00022723"/>
    </source>
</evidence>
<evidence type="ECO:0000256" key="8">
    <source>
        <dbReference type="ARBA" id="ARBA00023004"/>
    </source>
</evidence>
<accession>A0AAW1L4T8</accession>
<gene>
    <name evidence="13" type="ORF">QE152_g18035</name>
</gene>
<keyword evidence="6 9" id="KW-0479">Metal-binding</keyword>
<dbReference type="GO" id="GO:0020037">
    <property type="term" value="F:heme binding"/>
    <property type="evidence" value="ECO:0007669"/>
    <property type="project" value="InterPro"/>
</dbReference>
<dbReference type="GO" id="GO:0046872">
    <property type="term" value="F:metal ion binding"/>
    <property type="evidence" value="ECO:0007669"/>
    <property type="project" value="UniProtKB-KW"/>
</dbReference>
<protein>
    <submittedName>
        <fullName evidence="13">Cytochrome c</fullName>
    </submittedName>
</protein>
<dbReference type="EMBL" id="JASPKY010000171">
    <property type="protein sequence ID" value="KAK9728266.1"/>
    <property type="molecule type" value="Genomic_DNA"/>
</dbReference>
<evidence type="ECO:0000256" key="2">
    <source>
        <dbReference type="ARBA" id="ARBA00004569"/>
    </source>
</evidence>
<comment type="function">
    <text evidence="1 11">Electron carrier protein. The oxidized form of the cytochrome c heme group can accept an electron from the heme group of the cytochrome c1 subunit of cytochrome reductase. Cytochrome c then transfers this electron to the cytochrome oxidase complex, the final protein carrier in the mitochondrial electron-transport chain.</text>
</comment>
<dbReference type="GO" id="GO:0005758">
    <property type="term" value="C:mitochondrial intermembrane space"/>
    <property type="evidence" value="ECO:0007669"/>
    <property type="project" value="UniProtKB-SubCell"/>
</dbReference>
<comment type="similarity">
    <text evidence="3 10">Belongs to the cytochrome c family.</text>
</comment>
<dbReference type="GO" id="GO:0009055">
    <property type="term" value="F:electron transfer activity"/>
    <property type="evidence" value="ECO:0007669"/>
    <property type="project" value="InterPro"/>
</dbReference>
<feature type="domain" description="Cytochrome c" evidence="12">
    <location>
        <begin position="4"/>
        <end position="105"/>
    </location>
</feature>
<evidence type="ECO:0000256" key="7">
    <source>
        <dbReference type="ARBA" id="ARBA00022982"/>
    </source>
</evidence>
<keyword evidence="8 9" id="KW-0408">Iron</keyword>
<keyword evidence="7 11" id="KW-0249">Electron transport</keyword>
<dbReference type="PRINTS" id="PR00604">
    <property type="entry name" value="CYTCHRMECIAB"/>
</dbReference>
<keyword evidence="4 11" id="KW-0813">Transport</keyword>
<dbReference type="PANTHER" id="PTHR11961">
    <property type="entry name" value="CYTOCHROME C"/>
    <property type="match status" value="1"/>
</dbReference>
<dbReference type="InterPro" id="IPR036909">
    <property type="entry name" value="Cyt_c-like_dom_sf"/>
</dbReference>
<dbReference type="PROSITE" id="PS51007">
    <property type="entry name" value="CYTC"/>
    <property type="match status" value="1"/>
</dbReference>
<evidence type="ECO:0000256" key="3">
    <source>
        <dbReference type="ARBA" id="ARBA00006488"/>
    </source>
</evidence>
<keyword evidence="14" id="KW-1185">Reference proteome</keyword>
<evidence type="ECO:0000313" key="13">
    <source>
        <dbReference type="EMBL" id="KAK9728266.1"/>
    </source>
</evidence>
<evidence type="ECO:0000313" key="14">
    <source>
        <dbReference type="Proteomes" id="UP001458880"/>
    </source>
</evidence>
<evidence type="ECO:0000256" key="11">
    <source>
        <dbReference type="RuleBase" id="RU004427"/>
    </source>
</evidence>